<evidence type="ECO:0000313" key="15">
    <source>
        <dbReference type="EMBL" id="MBB3973887.1"/>
    </source>
</evidence>
<dbReference type="Gene3D" id="1.20.950.20">
    <property type="entry name" value="Transmembrane di-heme cytochromes, Chain C"/>
    <property type="match status" value="1"/>
</dbReference>
<dbReference type="GO" id="GO:0020037">
    <property type="term" value="F:heme binding"/>
    <property type="evidence" value="ECO:0007669"/>
    <property type="project" value="TreeGrafter"/>
</dbReference>
<dbReference type="GO" id="GO:0005886">
    <property type="term" value="C:plasma membrane"/>
    <property type="evidence" value="ECO:0007669"/>
    <property type="project" value="UniProtKB-SubCell"/>
</dbReference>
<dbReference type="InterPro" id="IPR011577">
    <property type="entry name" value="Cyt_b561_bac/Ni-Hgenase"/>
</dbReference>
<dbReference type="Pfam" id="PF01292">
    <property type="entry name" value="Ni_hydr_CYTB"/>
    <property type="match status" value="1"/>
</dbReference>
<evidence type="ECO:0000256" key="4">
    <source>
        <dbReference type="ARBA" id="ARBA00022475"/>
    </source>
</evidence>
<evidence type="ECO:0000256" key="9">
    <source>
        <dbReference type="ARBA" id="ARBA00022989"/>
    </source>
</evidence>
<keyword evidence="8" id="KW-0249">Electron transport</keyword>
<evidence type="ECO:0000256" key="8">
    <source>
        <dbReference type="ARBA" id="ARBA00022982"/>
    </source>
</evidence>
<evidence type="ECO:0000256" key="6">
    <source>
        <dbReference type="ARBA" id="ARBA00022692"/>
    </source>
</evidence>
<protein>
    <submittedName>
        <fullName evidence="15">Cytochrome b561</fullName>
    </submittedName>
</protein>
<feature type="domain" description="Cytochrome b561 bacterial/Ni-hydrogenase" evidence="14">
    <location>
        <begin position="10"/>
        <end position="178"/>
    </location>
</feature>
<dbReference type="PANTHER" id="PTHR30529:SF1">
    <property type="entry name" value="CYTOCHROME B561 HOMOLOG 2"/>
    <property type="match status" value="1"/>
</dbReference>
<gene>
    <name evidence="15" type="ORF">GGR24_002564</name>
</gene>
<comment type="caution">
    <text evidence="15">The sequence shown here is derived from an EMBL/GenBank/DDBJ whole genome shotgun (WGS) entry which is preliminary data.</text>
</comment>
<dbReference type="RefSeq" id="WP_183395756.1">
    <property type="nucleotide sequence ID" value="NZ_JACIDR010000004.1"/>
</dbReference>
<evidence type="ECO:0000256" key="5">
    <source>
        <dbReference type="ARBA" id="ARBA00022617"/>
    </source>
</evidence>
<comment type="cofactor">
    <cofactor evidence="1">
        <name>heme b</name>
        <dbReference type="ChEBI" id="CHEBI:60344"/>
    </cofactor>
</comment>
<dbReference type="InterPro" id="IPR052168">
    <property type="entry name" value="Cytochrome_b561_oxidase"/>
</dbReference>
<evidence type="ECO:0000256" key="2">
    <source>
        <dbReference type="ARBA" id="ARBA00004651"/>
    </source>
</evidence>
<keyword evidence="7" id="KW-0479">Metal-binding</keyword>
<dbReference type="SUPFAM" id="SSF81342">
    <property type="entry name" value="Transmembrane di-heme cytochromes"/>
    <property type="match status" value="1"/>
</dbReference>
<keyword evidence="11 13" id="KW-0472">Membrane</keyword>
<dbReference type="GO" id="GO:0009055">
    <property type="term" value="F:electron transfer activity"/>
    <property type="evidence" value="ECO:0007669"/>
    <property type="project" value="InterPro"/>
</dbReference>
<evidence type="ECO:0000256" key="12">
    <source>
        <dbReference type="ARBA" id="ARBA00037975"/>
    </source>
</evidence>
<evidence type="ECO:0000256" key="1">
    <source>
        <dbReference type="ARBA" id="ARBA00001970"/>
    </source>
</evidence>
<evidence type="ECO:0000313" key="16">
    <source>
        <dbReference type="Proteomes" id="UP000528964"/>
    </source>
</evidence>
<evidence type="ECO:0000256" key="7">
    <source>
        <dbReference type="ARBA" id="ARBA00022723"/>
    </source>
</evidence>
<sequence>MSATPARGDYSRTAKVLHWVIAALVLGLIPVGFSLDLLPQGPVQDFAYLMHKSTGFVVLVLMIVRLGWRLACPPPPPEPDMPRWQQALASANHYAFYAILLTMPWLGWAGSNAFGAPVSVYGLFTLPDLVAENKELAKTLLGWHAALGITVTALICVHIGAVLFHRFVRRDAVLARMT</sequence>
<evidence type="ECO:0000256" key="11">
    <source>
        <dbReference type="ARBA" id="ARBA00023136"/>
    </source>
</evidence>
<evidence type="ECO:0000256" key="10">
    <source>
        <dbReference type="ARBA" id="ARBA00023004"/>
    </source>
</evidence>
<keyword evidence="3" id="KW-0813">Transport</keyword>
<feature type="transmembrane region" description="Helical" evidence="13">
    <location>
        <begin position="16"/>
        <end position="35"/>
    </location>
</feature>
<dbReference type="Proteomes" id="UP000528964">
    <property type="component" value="Unassembled WGS sequence"/>
</dbReference>
<feature type="transmembrane region" description="Helical" evidence="13">
    <location>
        <begin position="55"/>
        <end position="73"/>
    </location>
</feature>
<dbReference type="PANTHER" id="PTHR30529">
    <property type="entry name" value="CYTOCHROME B561"/>
    <property type="match status" value="1"/>
</dbReference>
<accession>A0A7W6D4C1</accession>
<proteinExistence type="inferred from homology"/>
<comment type="subcellular location">
    <subcellularLocation>
        <location evidence="2">Cell membrane</location>
        <topology evidence="2">Multi-pass membrane protein</topology>
    </subcellularLocation>
</comment>
<comment type="similarity">
    <text evidence="12">Belongs to the cytochrome b561 family.</text>
</comment>
<dbReference type="GO" id="GO:0022904">
    <property type="term" value="P:respiratory electron transport chain"/>
    <property type="evidence" value="ECO:0007669"/>
    <property type="project" value="InterPro"/>
</dbReference>
<organism evidence="15 16">
    <name type="scientific">Hansschlegelia beijingensis</name>
    <dbReference type="NCBI Taxonomy" id="1133344"/>
    <lineage>
        <taxon>Bacteria</taxon>
        <taxon>Pseudomonadati</taxon>
        <taxon>Pseudomonadota</taxon>
        <taxon>Alphaproteobacteria</taxon>
        <taxon>Hyphomicrobiales</taxon>
        <taxon>Methylopilaceae</taxon>
        <taxon>Hansschlegelia</taxon>
    </lineage>
</organism>
<evidence type="ECO:0000256" key="3">
    <source>
        <dbReference type="ARBA" id="ARBA00022448"/>
    </source>
</evidence>
<reference evidence="15 16" key="1">
    <citation type="submission" date="2020-08" db="EMBL/GenBank/DDBJ databases">
        <title>Genomic Encyclopedia of Type Strains, Phase IV (KMG-IV): sequencing the most valuable type-strain genomes for metagenomic binning, comparative biology and taxonomic classification.</title>
        <authorList>
            <person name="Goeker M."/>
        </authorList>
    </citation>
    <scope>NUCLEOTIDE SEQUENCE [LARGE SCALE GENOMIC DNA]</scope>
    <source>
        <strain evidence="15 16">DSM 25481</strain>
    </source>
</reference>
<keyword evidence="9 13" id="KW-1133">Transmembrane helix</keyword>
<dbReference type="EMBL" id="JACIDR010000004">
    <property type="protein sequence ID" value="MBB3973887.1"/>
    <property type="molecule type" value="Genomic_DNA"/>
</dbReference>
<name>A0A7W6D4C1_9HYPH</name>
<evidence type="ECO:0000259" key="14">
    <source>
        <dbReference type="Pfam" id="PF01292"/>
    </source>
</evidence>
<keyword evidence="6 13" id="KW-0812">Transmembrane</keyword>
<keyword evidence="16" id="KW-1185">Reference proteome</keyword>
<keyword evidence="10" id="KW-0408">Iron</keyword>
<dbReference type="GO" id="GO:0046872">
    <property type="term" value="F:metal ion binding"/>
    <property type="evidence" value="ECO:0007669"/>
    <property type="project" value="UniProtKB-KW"/>
</dbReference>
<feature type="transmembrane region" description="Helical" evidence="13">
    <location>
        <begin position="141"/>
        <end position="164"/>
    </location>
</feature>
<dbReference type="AlphaFoldDB" id="A0A7W6D4C1"/>
<feature type="transmembrane region" description="Helical" evidence="13">
    <location>
        <begin position="94"/>
        <end position="121"/>
    </location>
</feature>
<keyword evidence="4" id="KW-1003">Cell membrane</keyword>
<evidence type="ECO:0000256" key="13">
    <source>
        <dbReference type="SAM" id="Phobius"/>
    </source>
</evidence>
<keyword evidence="5" id="KW-0349">Heme</keyword>
<dbReference type="InterPro" id="IPR016174">
    <property type="entry name" value="Di-haem_cyt_TM"/>
</dbReference>